<dbReference type="Gene3D" id="3.40.630.10">
    <property type="entry name" value="Zn peptidases"/>
    <property type="match status" value="1"/>
</dbReference>
<dbReference type="PANTHER" id="PTHR32494:SF19">
    <property type="entry name" value="ALLANTOATE DEIMINASE-RELATED"/>
    <property type="match status" value="1"/>
</dbReference>
<dbReference type="InterPro" id="IPR011650">
    <property type="entry name" value="Peptidase_M20_dimer"/>
</dbReference>
<name>A0A2R4WL36_9HYPH</name>
<keyword evidence="6" id="KW-0464">Manganese</keyword>
<evidence type="ECO:0000259" key="9">
    <source>
        <dbReference type="Pfam" id="PF07687"/>
    </source>
</evidence>
<evidence type="ECO:0000256" key="4">
    <source>
        <dbReference type="ARBA" id="ARBA00022723"/>
    </source>
</evidence>
<dbReference type="EMBL" id="CP028843">
    <property type="protein sequence ID" value="AWB22253.1"/>
    <property type="molecule type" value="Genomic_DNA"/>
</dbReference>
<dbReference type="GO" id="GO:0046872">
    <property type="term" value="F:metal ion binding"/>
    <property type="evidence" value="ECO:0007669"/>
    <property type="project" value="UniProtKB-KW"/>
</dbReference>
<evidence type="ECO:0000256" key="7">
    <source>
        <dbReference type="PIRSR" id="PIRSR001235-1"/>
    </source>
</evidence>
<dbReference type="InterPro" id="IPR036264">
    <property type="entry name" value="Bact_exopeptidase_dim_dom"/>
</dbReference>
<dbReference type="SUPFAM" id="SSF53187">
    <property type="entry name" value="Zn-dependent exopeptidases"/>
    <property type="match status" value="1"/>
</dbReference>
<dbReference type="Gene3D" id="3.30.70.360">
    <property type="match status" value="1"/>
</dbReference>
<dbReference type="AlphaFoldDB" id="A0A2R4WL36"/>
<comment type="similarity">
    <text evidence="2">Belongs to the peptidase M20 family.</text>
</comment>
<sequence>MQHDRPPIDPSLGQTSLGQMSLGTAVMARLDDLARFSADADGLTRLYLTPAHAGAARQVAAWMEEAGMSTRLDAAATVVGRYEAATPSAPTLLLGSHIDTVRHAGRYDGNLGVVTAIAAVKVLHEAGERLPFAVEVLAFGDEEGVRFPVTLTGSRALAGLVRPDALACCDRDGVSLAQALRDFGCDPDGVSGLARDPAAVLGYLEVHIEQGPVLEEAELPVGIVTAIAGASRLVVTVEGRAGHAGTVPMGLRHDALAAAAEMVLAIEAEAKANPDLVATVGQIEVPRGAVNVIPALTRFSLDLRSPSDAVRHAALAHLHAAFDAIAERRGVRVSAQGSYDEPAVACAPGLMDAVADGISRLGLRPLSLASGAGHDGLALAGLCPIGMIFVRCAGGLSHSPAESVTAADVDVATRLLVDVLRHLRPESLRPESLARLSL</sequence>
<keyword evidence="7" id="KW-0862">Zinc</keyword>
<keyword evidence="11" id="KW-1185">Reference proteome</keyword>
<evidence type="ECO:0000256" key="5">
    <source>
        <dbReference type="ARBA" id="ARBA00022801"/>
    </source>
</evidence>
<dbReference type="InterPro" id="IPR002933">
    <property type="entry name" value="Peptidase_M20"/>
</dbReference>
<evidence type="ECO:0000313" key="10">
    <source>
        <dbReference type="EMBL" id="AWB22253.1"/>
    </source>
</evidence>
<evidence type="ECO:0000256" key="3">
    <source>
        <dbReference type="ARBA" id="ARBA00011738"/>
    </source>
</evidence>
<dbReference type="GO" id="GO:0016813">
    <property type="term" value="F:hydrolase activity, acting on carbon-nitrogen (but not peptide) bonds, in linear amidines"/>
    <property type="evidence" value="ECO:0007669"/>
    <property type="project" value="InterPro"/>
</dbReference>
<organism evidence="10 11">
    <name type="scientific">Methylobacterium currus</name>
    <dbReference type="NCBI Taxonomy" id="2051553"/>
    <lineage>
        <taxon>Bacteria</taxon>
        <taxon>Pseudomonadati</taxon>
        <taxon>Pseudomonadota</taxon>
        <taxon>Alphaproteobacteria</taxon>
        <taxon>Hyphomicrobiales</taxon>
        <taxon>Methylobacteriaceae</taxon>
        <taxon>Methylobacterium</taxon>
    </lineage>
</organism>
<feature type="binding site" evidence="7">
    <location>
        <position position="398"/>
    </location>
    <ligand>
        <name>Zn(2+)</name>
        <dbReference type="ChEBI" id="CHEBI:29105"/>
        <label>2</label>
    </ligand>
</feature>
<evidence type="ECO:0000256" key="1">
    <source>
        <dbReference type="ARBA" id="ARBA00001936"/>
    </source>
</evidence>
<feature type="binding site" evidence="8">
    <location>
        <position position="304"/>
    </location>
    <ligand>
        <name>allantoate</name>
        <dbReference type="ChEBI" id="CHEBI:17536"/>
    </ligand>
</feature>
<dbReference type="InterPro" id="IPR010158">
    <property type="entry name" value="Amidase_Cbmase"/>
</dbReference>
<comment type="cofactor">
    <cofactor evidence="1">
        <name>Mn(2+)</name>
        <dbReference type="ChEBI" id="CHEBI:29035"/>
    </cofactor>
</comment>
<feature type="binding site" evidence="7">
    <location>
        <position position="143"/>
    </location>
    <ligand>
        <name>Zn(2+)</name>
        <dbReference type="ChEBI" id="CHEBI:29105"/>
        <label>2</label>
    </ligand>
</feature>
<feature type="binding site" evidence="8">
    <location>
        <position position="232"/>
    </location>
    <ligand>
        <name>allantoate</name>
        <dbReference type="ChEBI" id="CHEBI:17536"/>
    </ligand>
</feature>
<gene>
    <name evidence="10" type="ORF">DA075_16085</name>
</gene>
<feature type="domain" description="Peptidase M20 dimerisation" evidence="9">
    <location>
        <begin position="228"/>
        <end position="327"/>
    </location>
</feature>
<dbReference type="InterPro" id="IPR001261">
    <property type="entry name" value="ArgE/DapE_CS"/>
</dbReference>
<feature type="binding site" evidence="8">
    <location>
        <position position="291"/>
    </location>
    <ligand>
        <name>allantoate</name>
        <dbReference type="ChEBI" id="CHEBI:17536"/>
    </ligand>
</feature>
<dbReference type="NCBIfam" id="TIGR01879">
    <property type="entry name" value="hydantase"/>
    <property type="match status" value="1"/>
</dbReference>
<dbReference type="PANTHER" id="PTHR32494">
    <property type="entry name" value="ALLANTOATE DEIMINASE-RELATED"/>
    <property type="match status" value="1"/>
</dbReference>
<feature type="binding site" evidence="7">
    <location>
        <position position="108"/>
    </location>
    <ligand>
        <name>Zn(2+)</name>
        <dbReference type="ChEBI" id="CHEBI:29105"/>
        <label>1</label>
    </ligand>
</feature>
<dbReference type="Proteomes" id="UP000244755">
    <property type="component" value="Chromosome 1"/>
</dbReference>
<dbReference type="PROSITE" id="PS00758">
    <property type="entry name" value="ARGE_DAPE_CPG2_1"/>
    <property type="match status" value="1"/>
</dbReference>
<proteinExistence type="inferred from homology"/>
<dbReference type="Pfam" id="PF01546">
    <property type="entry name" value="Peptidase_M20"/>
    <property type="match status" value="1"/>
</dbReference>
<evidence type="ECO:0000256" key="6">
    <source>
        <dbReference type="ARBA" id="ARBA00023211"/>
    </source>
</evidence>
<dbReference type="PIRSF" id="PIRSF001235">
    <property type="entry name" value="Amidase_carbamoylase"/>
    <property type="match status" value="1"/>
</dbReference>
<evidence type="ECO:0000313" key="11">
    <source>
        <dbReference type="Proteomes" id="UP000244755"/>
    </source>
</evidence>
<dbReference type="NCBIfam" id="NF006775">
    <property type="entry name" value="PRK09290.2-5"/>
    <property type="match status" value="1"/>
</dbReference>
<feature type="binding site" evidence="7">
    <location>
        <position position="97"/>
    </location>
    <ligand>
        <name>Zn(2+)</name>
        <dbReference type="ChEBI" id="CHEBI:29105"/>
        <label>1</label>
    </ligand>
</feature>
<evidence type="ECO:0000256" key="2">
    <source>
        <dbReference type="ARBA" id="ARBA00006153"/>
    </source>
</evidence>
<dbReference type="Pfam" id="PF07687">
    <property type="entry name" value="M20_dimer"/>
    <property type="match status" value="1"/>
</dbReference>
<evidence type="ECO:0000256" key="8">
    <source>
        <dbReference type="PIRSR" id="PIRSR001235-2"/>
    </source>
</evidence>
<feature type="binding site" evidence="7">
    <location>
        <position position="108"/>
    </location>
    <ligand>
        <name>Zn(2+)</name>
        <dbReference type="ChEBI" id="CHEBI:29105"/>
        <label>2</label>
    </ligand>
</feature>
<dbReference type="OrthoDB" id="9808195at2"/>
<comment type="subunit">
    <text evidence="3">Homodimer.</text>
</comment>
<keyword evidence="5 10" id="KW-0378">Hydrolase</keyword>
<dbReference type="RefSeq" id="WP_099954088.1">
    <property type="nucleotide sequence ID" value="NZ_CP028843.1"/>
</dbReference>
<dbReference type="CDD" id="cd03884">
    <property type="entry name" value="M20_bAS"/>
    <property type="match status" value="1"/>
</dbReference>
<keyword evidence="4 7" id="KW-0479">Metal-binding</keyword>
<feature type="binding site" evidence="7">
    <location>
        <position position="207"/>
    </location>
    <ligand>
        <name>Zn(2+)</name>
        <dbReference type="ChEBI" id="CHEBI:29105"/>
        <label>1</label>
    </ligand>
</feature>
<dbReference type="KEGG" id="mee:DA075_16085"/>
<accession>A0A2R4WL36</accession>
<comment type="cofactor">
    <cofactor evidence="7">
        <name>Zn(2+)</name>
        <dbReference type="ChEBI" id="CHEBI:29105"/>
    </cofactor>
    <text evidence="7">Binds 2 Zn(2+) ions per subunit.</text>
</comment>
<protein>
    <submittedName>
        <fullName evidence="10">Allantoate amidohydrolase</fullName>
    </submittedName>
</protein>
<reference evidence="10 11" key="1">
    <citation type="submission" date="2018-04" db="EMBL/GenBank/DDBJ databases">
        <title>Methylobacterium sp. PR1016A genome.</title>
        <authorList>
            <person name="Park W."/>
        </authorList>
    </citation>
    <scope>NUCLEOTIDE SEQUENCE [LARGE SCALE GENOMIC DNA]</scope>
    <source>
        <strain evidence="10 11">PR1016A</strain>
    </source>
</reference>
<dbReference type="SUPFAM" id="SSF55031">
    <property type="entry name" value="Bacterial exopeptidase dimerisation domain"/>
    <property type="match status" value="1"/>
</dbReference>